<gene>
    <name evidence="1" type="ORF">QE382_000805</name>
</gene>
<evidence type="ECO:0000313" key="1">
    <source>
        <dbReference type="EMBL" id="MDQ1148821.1"/>
    </source>
</evidence>
<name>A0ABU0U1I4_9SPHI</name>
<protein>
    <submittedName>
        <fullName evidence="1">Uncharacterized protein</fullName>
    </submittedName>
</protein>
<comment type="caution">
    <text evidence="1">The sequence shown here is derived from an EMBL/GenBank/DDBJ whole genome shotgun (WGS) entry which is preliminary data.</text>
</comment>
<proteinExistence type="predicted"/>
<organism evidence="1 2">
    <name type="scientific">Sphingobacterium zeae</name>
    <dbReference type="NCBI Taxonomy" id="1776859"/>
    <lineage>
        <taxon>Bacteria</taxon>
        <taxon>Pseudomonadati</taxon>
        <taxon>Bacteroidota</taxon>
        <taxon>Sphingobacteriia</taxon>
        <taxon>Sphingobacteriales</taxon>
        <taxon>Sphingobacteriaceae</taxon>
        <taxon>Sphingobacterium</taxon>
    </lineage>
</organism>
<keyword evidence="2" id="KW-1185">Reference proteome</keyword>
<evidence type="ECO:0000313" key="2">
    <source>
        <dbReference type="Proteomes" id="UP001244640"/>
    </source>
</evidence>
<accession>A0ABU0U1I4</accession>
<sequence length="97" mass="11795">MIGIKIKKVFEEAFLAIQKNRLNFYIQILYLYLNIINRFFHCEKALEGKKIINIFNTNIRLQYCAAYAILSCLDNQEKQDKNSYNYNVMFYCFWRLE</sequence>
<reference evidence="1 2" key="1">
    <citation type="submission" date="2023-07" db="EMBL/GenBank/DDBJ databases">
        <title>Functional and genomic diversity of the sorghum phyllosphere microbiome.</title>
        <authorList>
            <person name="Shade A."/>
        </authorList>
    </citation>
    <scope>NUCLEOTIDE SEQUENCE [LARGE SCALE GENOMIC DNA]</scope>
    <source>
        <strain evidence="1 2">SORGH_AS_0892</strain>
    </source>
</reference>
<dbReference type="Proteomes" id="UP001244640">
    <property type="component" value="Unassembled WGS sequence"/>
</dbReference>
<dbReference type="EMBL" id="JAUTBA010000001">
    <property type="protein sequence ID" value="MDQ1148821.1"/>
    <property type="molecule type" value="Genomic_DNA"/>
</dbReference>